<comment type="caution">
    <text evidence="9">The sequence shown here is derived from an EMBL/GenBank/DDBJ whole genome shotgun (WGS) entry which is preliminary data.</text>
</comment>
<evidence type="ECO:0000259" key="7">
    <source>
        <dbReference type="PROSITE" id="PS01124"/>
    </source>
</evidence>
<dbReference type="Gene3D" id="3.40.50.2300">
    <property type="match status" value="1"/>
</dbReference>
<organism evidence="9 10">
    <name type="scientific">Allofournierella massiliensis</name>
    <dbReference type="NCBI Taxonomy" id="1650663"/>
    <lineage>
        <taxon>Bacteria</taxon>
        <taxon>Bacillati</taxon>
        <taxon>Bacillota</taxon>
        <taxon>Clostridia</taxon>
        <taxon>Eubacteriales</taxon>
        <taxon>Oscillospiraceae</taxon>
        <taxon>Allofournierella</taxon>
    </lineage>
</organism>
<dbReference type="Pfam" id="PF00072">
    <property type="entry name" value="Response_reg"/>
    <property type="match status" value="1"/>
</dbReference>
<evidence type="ECO:0000256" key="3">
    <source>
        <dbReference type="ARBA" id="ARBA00023125"/>
    </source>
</evidence>
<proteinExistence type="predicted"/>
<dbReference type="PROSITE" id="PS01124">
    <property type="entry name" value="HTH_ARAC_FAMILY_2"/>
    <property type="match status" value="1"/>
</dbReference>
<evidence type="ECO:0000256" key="5">
    <source>
        <dbReference type="ARBA" id="ARBA00024867"/>
    </source>
</evidence>
<accession>A0ABT7UR57</accession>
<dbReference type="PROSITE" id="PS00041">
    <property type="entry name" value="HTH_ARAC_FAMILY_1"/>
    <property type="match status" value="1"/>
</dbReference>
<dbReference type="InterPro" id="IPR009057">
    <property type="entry name" value="Homeodomain-like_sf"/>
</dbReference>
<dbReference type="PANTHER" id="PTHR43280">
    <property type="entry name" value="ARAC-FAMILY TRANSCRIPTIONAL REGULATOR"/>
    <property type="match status" value="1"/>
</dbReference>
<dbReference type="PANTHER" id="PTHR43280:SF2">
    <property type="entry name" value="HTH-TYPE TRANSCRIPTIONAL REGULATOR EXSA"/>
    <property type="match status" value="1"/>
</dbReference>
<evidence type="ECO:0000259" key="8">
    <source>
        <dbReference type="PROSITE" id="PS50110"/>
    </source>
</evidence>
<feature type="modified residue" description="4-aspartylphosphate" evidence="6">
    <location>
        <position position="54"/>
    </location>
</feature>
<dbReference type="SUPFAM" id="SSF46689">
    <property type="entry name" value="Homeodomain-like"/>
    <property type="match status" value="2"/>
</dbReference>
<keyword evidence="4" id="KW-0804">Transcription</keyword>
<dbReference type="InterPro" id="IPR001789">
    <property type="entry name" value="Sig_transdc_resp-reg_receiver"/>
</dbReference>
<dbReference type="PRINTS" id="PR00032">
    <property type="entry name" value="HTHARAC"/>
</dbReference>
<feature type="domain" description="HTH araC/xylS-type" evidence="7">
    <location>
        <begin position="245"/>
        <end position="344"/>
    </location>
</feature>
<dbReference type="EMBL" id="JAUDCL010000014">
    <property type="protein sequence ID" value="MDM8201379.1"/>
    <property type="molecule type" value="Genomic_DNA"/>
</dbReference>
<reference evidence="9 10" key="2">
    <citation type="submission" date="2023-06" db="EMBL/GenBank/DDBJ databases">
        <title>Identification and characterization of horizontal gene transfer across gut microbiota members of farm animals based on homology search.</title>
        <authorList>
            <person name="Schwarzerova J."/>
            <person name="Nykrynova M."/>
            <person name="Jureckova K."/>
            <person name="Cejkova D."/>
            <person name="Rychlik I."/>
        </authorList>
    </citation>
    <scope>NUCLEOTIDE SEQUENCE [LARGE SCALE GENOMIC DNA]</scope>
    <source>
        <strain evidence="9 10">ET340</strain>
    </source>
</reference>
<name>A0ABT7UR57_9FIRM</name>
<evidence type="ECO:0000256" key="2">
    <source>
        <dbReference type="ARBA" id="ARBA00023015"/>
    </source>
</evidence>
<keyword evidence="3" id="KW-0238">DNA-binding</keyword>
<keyword evidence="10" id="KW-1185">Reference proteome</keyword>
<evidence type="ECO:0000256" key="1">
    <source>
        <dbReference type="ARBA" id="ARBA00018672"/>
    </source>
</evidence>
<dbReference type="SMART" id="SM00342">
    <property type="entry name" value="HTH_ARAC"/>
    <property type="match status" value="1"/>
</dbReference>
<dbReference type="RefSeq" id="WP_289599918.1">
    <property type="nucleotide sequence ID" value="NZ_JAUDCL010000014.1"/>
</dbReference>
<feature type="domain" description="Response regulatory" evidence="8">
    <location>
        <begin position="2"/>
        <end position="119"/>
    </location>
</feature>
<dbReference type="Proteomes" id="UP001529380">
    <property type="component" value="Unassembled WGS sequence"/>
</dbReference>
<keyword evidence="2" id="KW-0805">Transcription regulation</keyword>
<dbReference type="PROSITE" id="PS50110">
    <property type="entry name" value="RESPONSE_REGULATORY"/>
    <property type="match status" value="1"/>
</dbReference>
<dbReference type="InterPro" id="IPR020449">
    <property type="entry name" value="Tscrpt_reg_AraC-type_HTH"/>
</dbReference>
<reference evidence="9 10" key="3">
    <citation type="submission" date="2023-06" db="EMBL/GenBank/DDBJ databases">
        <authorList>
            <person name="Zeman M."/>
            <person name="Kubasova T."/>
            <person name="Jahodarova E."/>
            <person name="Nykrynova M."/>
            <person name="Rychlik I."/>
        </authorList>
    </citation>
    <scope>NUCLEOTIDE SEQUENCE [LARGE SCALE GENOMIC DNA]</scope>
    <source>
        <strain evidence="9 10">ET340</strain>
    </source>
</reference>
<sequence length="358" mass="40649">MKIILVDDDRMALDGISRMLHWDRFNGQLMGCATSGDEAVALLEEHHPDVVISDIRMPGMDGLDLARYLYEHCPNTRMILISGHGEFEYAQRALQYQVTDYILKPITRAKLNSLEDRLAAINAELTADVPPWYACDEALRTQVSQALHKGDMAAMGELLISNDVFRSLSDRRDVLGIQLLNYLFLYQEELGKDRASLDAMRQKAMEEYWKLTTQQERLAYLAAQYYDLMEYAENRKSEYANPIVSYCLQAIQDNYSDSNFNISNLADTLHLSLSYLSTVFKNATGQNISNYLSARRLERAQALLRDASIPIKDVCFSSGYDDPRYFAKFFKKHTGMTPSEFRNLYAGCPSTASGEAAP</sequence>
<evidence type="ECO:0000313" key="9">
    <source>
        <dbReference type="EMBL" id="MDM8201379.1"/>
    </source>
</evidence>
<dbReference type="SMART" id="SM00448">
    <property type="entry name" value="REC"/>
    <property type="match status" value="1"/>
</dbReference>
<evidence type="ECO:0000313" key="10">
    <source>
        <dbReference type="Proteomes" id="UP001529380"/>
    </source>
</evidence>
<dbReference type="InterPro" id="IPR011006">
    <property type="entry name" value="CheY-like_superfamily"/>
</dbReference>
<comment type="function">
    <text evidence="5">May play the central regulatory role in sporulation. It may be an element of the effector pathway responsible for the activation of sporulation genes in response to nutritional stress. Spo0A may act in concert with spo0H (a sigma factor) to control the expression of some genes that are critical to the sporulation process.</text>
</comment>
<evidence type="ECO:0000256" key="4">
    <source>
        <dbReference type="ARBA" id="ARBA00023163"/>
    </source>
</evidence>
<reference evidence="10" key="1">
    <citation type="submission" date="2023-06" db="EMBL/GenBank/DDBJ databases">
        <title>Identification and characterization of horizontal gene transfer across gut microbiota members of farm animals based on homology search.</title>
        <authorList>
            <person name="Zeman M."/>
            <person name="Kubasova T."/>
            <person name="Jahodarova E."/>
            <person name="Nykrynova M."/>
            <person name="Rychlik I."/>
        </authorList>
    </citation>
    <scope>NUCLEOTIDE SEQUENCE [LARGE SCALE GENOMIC DNA]</scope>
    <source>
        <strain evidence="10">ET340</strain>
    </source>
</reference>
<dbReference type="CDD" id="cd17536">
    <property type="entry name" value="REC_YesN-like"/>
    <property type="match status" value="1"/>
</dbReference>
<keyword evidence="6" id="KW-0597">Phosphoprotein</keyword>
<dbReference type="InterPro" id="IPR018062">
    <property type="entry name" value="HTH_AraC-typ_CS"/>
</dbReference>
<protein>
    <recommendedName>
        <fullName evidence="1">Stage 0 sporulation protein A homolog</fullName>
    </recommendedName>
</protein>
<dbReference type="Gene3D" id="1.10.10.60">
    <property type="entry name" value="Homeodomain-like"/>
    <property type="match status" value="2"/>
</dbReference>
<gene>
    <name evidence="9" type="ORF">QUW08_08765</name>
</gene>
<dbReference type="SUPFAM" id="SSF52172">
    <property type="entry name" value="CheY-like"/>
    <property type="match status" value="1"/>
</dbReference>
<evidence type="ECO:0000256" key="6">
    <source>
        <dbReference type="PROSITE-ProRule" id="PRU00169"/>
    </source>
</evidence>
<dbReference type="Pfam" id="PF12833">
    <property type="entry name" value="HTH_18"/>
    <property type="match status" value="1"/>
</dbReference>
<dbReference type="InterPro" id="IPR018060">
    <property type="entry name" value="HTH_AraC"/>
</dbReference>